<sequence length="65" mass="7534">MNNKKRISPALFASIVIVPVAVFQLVIYHATVRPLSWDLLPVAVIYAISWLIVFFIWRRASRRIP</sequence>
<keyword evidence="1" id="KW-0472">Membrane</keyword>
<feature type="transmembrane region" description="Helical" evidence="1">
    <location>
        <begin position="39"/>
        <end position="57"/>
    </location>
</feature>
<comment type="caution">
    <text evidence="2">The sequence shown here is derived from an EMBL/GenBank/DDBJ whole genome shotgun (WGS) entry which is preliminary data.</text>
</comment>
<feature type="transmembrane region" description="Helical" evidence="1">
    <location>
        <begin position="7"/>
        <end position="27"/>
    </location>
</feature>
<proteinExistence type="predicted"/>
<reference evidence="2 3" key="1">
    <citation type="submission" date="2015-04" db="EMBL/GenBank/DDBJ databases">
        <title>Draft genome sequence of Rathayibacter toxicus strain FH-142 (AKA 70134 or CS 32), a Western Australian isolate.</title>
        <authorList>
            <consortium name="Consortium for Microbial Forensics and Genomics (microFORGE)"/>
            <person name="Knight B.M."/>
            <person name="Roberts D.P."/>
            <person name="Lin D."/>
            <person name="Hari K."/>
            <person name="Fletcher J."/>
            <person name="Melcher U."/>
            <person name="Blagden T."/>
            <person name="Luster D.G."/>
            <person name="Sechler A.J."/>
            <person name="Schneider W.L."/>
            <person name="Winegar R.A."/>
        </authorList>
    </citation>
    <scope>NUCLEOTIDE SEQUENCE [LARGE SCALE GENOMIC DNA]</scope>
    <source>
        <strain evidence="2 3">FH142</strain>
    </source>
</reference>
<evidence type="ECO:0000313" key="2">
    <source>
        <dbReference type="EMBL" id="KKM46790.1"/>
    </source>
</evidence>
<keyword evidence="1" id="KW-0812">Transmembrane</keyword>
<keyword evidence="1" id="KW-1133">Transmembrane helix</keyword>
<keyword evidence="3" id="KW-1185">Reference proteome</keyword>
<dbReference type="Proteomes" id="UP000052979">
    <property type="component" value="Unassembled WGS sequence"/>
</dbReference>
<accession>A0A0U1PV44</accession>
<evidence type="ECO:0000256" key="1">
    <source>
        <dbReference type="SAM" id="Phobius"/>
    </source>
</evidence>
<dbReference type="EMBL" id="LBFI01000012">
    <property type="protein sequence ID" value="KKM46790.1"/>
    <property type="molecule type" value="Genomic_DNA"/>
</dbReference>
<organism evidence="2 3">
    <name type="scientific">Rathayibacter toxicus</name>
    <dbReference type="NCBI Taxonomy" id="145458"/>
    <lineage>
        <taxon>Bacteria</taxon>
        <taxon>Bacillati</taxon>
        <taxon>Actinomycetota</taxon>
        <taxon>Actinomycetes</taxon>
        <taxon>Micrococcales</taxon>
        <taxon>Microbacteriaceae</taxon>
        <taxon>Rathayibacter</taxon>
    </lineage>
</organism>
<dbReference type="AlphaFoldDB" id="A0A0U1PV44"/>
<name>A0A0U1PV44_9MICO</name>
<evidence type="ECO:0000313" key="3">
    <source>
        <dbReference type="Proteomes" id="UP000052979"/>
    </source>
</evidence>
<gene>
    <name evidence="2" type="ORF">VT73_01930</name>
</gene>
<dbReference type="PATRIC" id="fig|145458.8.peg.370"/>
<protein>
    <submittedName>
        <fullName evidence="2">Uncharacterized protein</fullName>
    </submittedName>
</protein>